<dbReference type="OrthoDB" id="514822at2759"/>
<evidence type="ECO:0000313" key="10">
    <source>
        <dbReference type="Proteomes" id="UP000008311"/>
    </source>
</evidence>
<gene>
    <name evidence="9" type="ORF">RCOM_0924560</name>
</gene>
<dbReference type="GO" id="GO:0003677">
    <property type="term" value="F:DNA binding"/>
    <property type="evidence" value="ECO:0007669"/>
    <property type="project" value="UniProtKB-UniRule"/>
</dbReference>
<dbReference type="eggNOG" id="ENOG502QV0N">
    <property type="taxonomic scope" value="Eukaryota"/>
</dbReference>
<feature type="region of interest" description="Disordered" evidence="7">
    <location>
        <begin position="319"/>
        <end position="338"/>
    </location>
</feature>
<dbReference type="GO" id="GO:0005634">
    <property type="term" value="C:nucleus"/>
    <property type="evidence" value="ECO:0000318"/>
    <property type="project" value="GO_Central"/>
</dbReference>
<evidence type="ECO:0000256" key="1">
    <source>
        <dbReference type="ARBA" id="ARBA00004123"/>
    </source>
</evidence>
<dbReference type="OMA" id="KRIVKWF"/>
<dbReference type="PANTHER" id="PTHR15467">
    <property type="entry name" value="ZINC-FINGERS AND HOMEOBOXES RELATED"/>
    <property type="match status" value="1"/>
</dbReference>
<name>B9RP70_RICCO</name>
<dbReference type="GO" id="GO:0006357">
    <property type="term" value="P:regulation of transcription by RNA polymerase II"/>
    <property type="evidence" value="ECO:0000318"/>
    <property type="project" value="GO_Central"/>
</dbReference>
<dbReference type="CDD" id="cd00086">
    <property type="entry name" value="homeodomain"/>
    <property type="match status" value="1"/>
</dbReference>
<dbReference type="SUPFAM" id="SSF46689">
    <property type="entry name" value="Homeodomain-like"/>
    <property type="match status" value="1"/>
</dbReference>
<dbReference type="GO" id="GO:0000981">
    <property type="term" value="F:DNA-binding transcription factor activity, RNA polymerase II-specific"/>
    <property type="evidence" value="ECO:0000318"/>
    <property type="project" value="GO_Central"/>
</dbReference>
<feature type="compositionally biased region" description="Acidic residues" evidence="7">
    <location>
        <begin position="72"/>
        <end position="81"/>
    </location>
</feature>
<evidence type="ECO:0000256" key="6">
    <source>
        <dbReference type="RuleBase" id="RU000682"/>
    </source>
</evidence>
<comment type="subcellular location">
    <subcellularLocation>
        <location evidence="1 5 6">Nucleus</location>
    </subcellularLocation>
</comment>
<keyword evidence="10" id="KW-1185">Reference proteome</keyword>
<dbReference type="Pfam" id="PF00046">
    <property type="entry name" value="Homeodomain"/>
    <property type="match status" value="1"/>
</dbReference>
<evidence type="ECO:0000259" key="8">
    <source>
        <dbReference type="PROSITE" id="PS50071"/>
    </source>
</evidence>
<keyword evidence="3 5" id="KW-0371">Homeobox</keyword>
<feature type="DNA-binding region" description="Homeobox" evidence="5">
    <location>
        <begin position="263"/>
        <end position="322"/>
    </location>
</feature>
<keyword evidence="2 5" id="KW-0238">DNA-binding</keyword>
<dbReference type="Proteomes" id="UP000008311">
    <property type="component" value="Unassembled WGS sequence"/>
</dbReference>
<feature type="domain" description="Homeobox" evidence="8">
    <location>
        <begin position="261"/>
        <end position="321"/>
    </location>
</feature>
<organism evidence="9 10">
    <name type="scientific">Ricinus communis</name>
    <name type="common">Castor bean</name>
    <dbReference type="NCBI Taxonomy" id="3988"/>
    <lineage>
        <taxon>Eukaryota</taxon>
        <taxon>Viridiplantae</taxon>
        <taxon>Streptophyta</taxon>
        <taxon>Embryophyta</taxon>
        <taxon>Tracheophyta</taxon>
        <taxon>Spermatophyta</taxon>
        <taxon>Magnoliopsida</taxon>
        <taxon>eudicotyledons</taxon>
        <taxon>Gunneridae</taxon>
        <taxon>Pentapetalae</taxon>
        <taxon>rosids</taxon>
        <taxon>fabids</taxon>
        <taxon>Malpighiales</taxon>
        <taxon>Euphorbiaceae</taxon>
        <taxon>Acalyphoideae</taxon>
        <taxon>Acalypheae</taxon>
        <taxon>Ricinus</taxon>
    </lineage>
</organism>
<dbReference type="KEGG" id="rcu:8259477"/>
<dbReference type="InterPro" id="IPR009057">
    <property type="entry name" value="Homeodomain-like_sf"/>
</dbReference>
<proteinExistence type="predicted"/>
<sequence length="338" mass="38825">MAFALSSSLKSFTGLRCLPHSDRFFSTPSTLLLPRHSLSTSVLTLSRRRNRNSQTSSSKPKKKKSSFVEYTREEDEEMNDDDALETLFNMLEEDLKNDKSLASDDDDDDISEEDFEKLQRELEAALGIGEDENDEDVNLLSSDAHDVEHENIEDDDEEEERPVKVKNWQMRRLARTLKNGRRRTSIKSLAAELCLDRAIVLELLRDPPPNLVMMSAALRDEPESTPLMAKAEPIEVIPMETSKVDDMNSESEKKVPVHVMRHSWTAQKRLKKVHVETLERVYKRTKRPTNAMISSIVQVTNLPRKKVVKWFEDKRNEDGVPEQRLPYQRSAPEAVSSC</sequence>
<evidence type="ECO:0000256" key="5">
    <source>
        <dbReference type="PROSITE-ProRule" id="PRU00108"/>
    </source>
</evidence>
<dbReference type="EMBL" id="EQ973791">
    <property type="protein sequence ID" value="EEF46988.1"/>
    <property type="molecule type" value="Genomic_DNA"/>
</dbReference>
<evidence type="ECO:0000256" key="3">
    <source>
        <dbReference type="ARBA" id="ARBA00023155"/>
    </source>
</evidence>
<dbReference type="PANTHER" id="PTHR15467:SF9">
    <property type="entry name" value="HOMEOBOX DOMAIN-CONTAINING PROTEIN"/>
    <property type="match status" value="1"/>
</dbReference>
<evidence type="ECO:0000256" key="4">
    <source>
        <dbReference type="ARBA" id="ARBA00023242"/>
    </source>
</evidence>
<dbReference type="STRING" id="3988.B9RP70"/>
<evidence type="ECO:0000256" key="2">
    <source>
        <dbReference type="ARBA" id="ARBA00023125"/>
    </source>
</evidence>
<dbReference type="Gene3D" id="1.10.10.60">
    <property type="entry name" value="Homeodomain-like"/>
    <property type="match status" value="1"/>
</dbReference>
<accession>B9RP70</accession>
<dbReference type="InParanoid" id="B9RP70"/>
<evidence type="ECO:0000313" key="9">
    <source>
        <dbReference type="EMBL" id="EEF46988.1"/>
    </source>
</evidence>
<feature type="region of interest" description="Disordered" evidence="7">
    <location>
        <begin position="43"/>
        <end position="81"/>
    </location>
</feature>
<protein>
    <recommendedName>
        <fullName evidence="8">Homeobox domain-containing protein</fullName>
    </recommendedName>
</protein>
<dbReference type="InterPro" id="IPR001356">
    <property type="entry name" value="HD"/>
</dbReference>
<dbReference type="AlphaFoldDB" id="B9RP70"/>
<keyword evidence="4 5" id="KW-0539">Nucleus</keyword>
<dbReference type="PROSITE" id="PS50071">
    <property type="entry name" value="HOMEOBOX_2"/>
    <property type="match status" value="1"/>
</dbReference>
<evidence type="ECO:0000256" key="7">
    <source>
        <dbReference type="SAM" id="MobiDB-lite"/>
    </source>
</evidence>
<dbReference type="SMART" id="SM00389">
    <property type="entry name" value="HOX"/>
    <property type="match status" value="1"/>
</dbReference>
<dbReference type="FunCoup" id="B9RP70">
    <property type="interactions" value="1582"/>
</dbReference>
<reference evidence="10" key="1">
    <citation type="journal article" date="2010" name="Nat. Biotechnol.">
        <title>Draft genome sequence of the oilseed species Ricinus communis.</title>
        <authorList>
            <person name="Chan A.P."/>
            <person name="Crabtree J."/>
            <person name="Zhao Q."/>
            <person name="Lorenzi H."/>
            <person name="Orvis J."/>
            <person name="Puiu D."/>
            <person name="Melake-Berhan A."/>
            <person name="Jones K.M."/>
            <person name="Redman J."/>
            <person name="Chen G."/>
            <person name="Cahoon E.B."/>
            <person name="Gedil M."/>
            <person name="Stanke M."/>
            <person name="Haas B.J."/>
            <person name="Wortman J.R."/>
            <person name="Fraser-Liggett C.M."/>
            <person name="Ravel J."/>
            <person name="Rabinowicz P.D."/>
        </authorList>
    </citation>
    <scope>NUCLEOTIDE SEQUENCE [LARGE SCALE GENOMIC DNA]</scope>
    <source>
        <strain evidence="10">cv. Hale</strain>
    </source>
</reference>